<dbReference type="AlphaFoldDB" id="A0A5C8ULM6"/>
<comment type="caution">
    <text evidence="2">The sequence shown here is derived from an EMBL/GenBank/DDBJ whole genome shotgun (WGS) entry which is preliminary data.</text>
</comment>
<evidence type="ECO:0000313" key="2">
    <source>
        <dbReference type="EMBL" id="TXN29289.1"/>
    </source>
</evidence>
<dbReference type="Proteomes" id="UP000321379">
    <property type="component" value="Unassembled WGS sequence"/>
</dbReference>
<evidence type="ECO:0000256" key="1">
    <source>
        <dbReference type="SAM" id="Phobius"/>
    </source>
</evidence>
<evidence type="ECO:0008006" key="4">
    <source>
        <dbReference type="Google" id="ProtNLM"/>
    </source>
</evidence>
<keyword evidence="1" id="KW-0812">Transmembrane</keyword>
<dbReference type="EMBL" id="VRMG01000009">
    <property type="protein sequence ID" value="TXN29289.1"/>
    <property type="molecule type" value="Genomic_DNA"/>
</dbReference>
<name>A0A5C8ULM6_9MICO</name>
<gene>
    <name evidence="2" type="ORF">FVP33_14005</name>
</gene>
<keyword evidence="1" id="KW-1133">Transmembrane helix</keyword>
<keyword evidence="1" id="KW-0472">Membrane</keyword>
<accession>A0A5C8ULM6</accession>
<keyword evidence="3" id="KW-1185">Reference proteome</keyword>
<evidence type="ECO:0000313" key="3">
    <source>
        <dbReference type="Proteomes" id="UP000321379"/>
    </source>
</evidence>
<dbReference type="RefSeq" id="WP_147784307.1">
    <property type="nucleotide sequence ID" value="NZ_VRMG01000009.1"/>
</dbReference>
<sequence>MALSRKREKELKRLRDAASDLWDDQKDVLEHASRVVREASRQAAQVGREEVAPRVKDAIDHSVKPVLASGVAAGRSVADTAKDKFARDVLPSVSSALASAIAVLEVAKDPRVREALSRAGKVGTQFTSKTVVAPARHTGPGRYILIGVGLVALAGVAYAAWQTLRADDELWVTDDTDEPLPTPPTPATT</sequence>
<reference evidence="2 3" key="1">
    <citation type="submission" date="2019-08" db="EMBL/GenBank/DDBJ databases">
        <title>Bacterial whole genome sequence for Glaciihabitans sp. CHu50b-6-2.</title>
        <authorList>
            <person name="Jin L."/>
        </authorList>
    </citation>
    <scope>NUCLEOTIDE SEQUENCE [LARGE SCALE GENOMIC DNA]</scope>
    <source>
        <strain evidence="2 3">CHu50b-6-2</strain>
    </source>
</reference>
<feature type="transmembrane region" description="Helical" evidence="1">
    <location>
        <begin position="143"/>
        <end position="161"/>
    </location>
</feature>
<proteinExistence type="predicted"/>
<organism evidence="2 3">
    <name type="scientific">Lacisediminihabitans profunda</name>
    <dbReference type="NCBI Taxonomy" id="2594790"/>
    <lineage>
        <taxon>Bacteria</taxon>
        <taxon>Bacillati</taxon>
        <taxon>Actinomycetota</taxon>
        <taxon>Actinomycetes</taxon>
        <taxon>Micrococcales</taxon>
        <taxon>Microbacteriaceae</taxon>
        <taxon>Lacisediminihabitans</taxon>
    </lineage>
</organism>
<protein>
    <recommendedName>
        <fullName evidence="4">DNA helicase</fullName>
    </recommendedName>
</protein>